<evidence type="ECO:0000259" key="4">
    <source>
        <dbReference type="Pfam" id="PF00294"/>
    </source>
</evidence>
<dbReference type="EMBL" id="CP123872">
    <property type="protein sequence ID" value="WND03868.1"/>
    <property type="molecule type" value="Genomic_DNA"/>
</dbReference>
<evidence type="ECO:0000256" key="3">
    <source>
        <dbReference type="ARBA" id="ARBA00022777"/>
    </source>
</evidence>
<keyword evidence="3 5" id="KW-0418">Kinase</keyword>
<dbReference type="RefSeq" id="WP_310799733.1">
    <property type="nucleotide sequence ID" value="NZ_CP123872.1"/>
</dbReference>
<dbReference type="InterPro" id="IPR029056">
    <property type="entry name" value="Ribokinase-like"/>
</dbReference>
<organism evidence="5 6">
    <name type="scientific">Temperatibacter marinus</name>
    <dbReference type="NCBI Taxonomy" id="1456591"/>
    <lineage>
        <taxon>Bacteria</taxon>
        <taxon>Pseudomonadati</taxon>
        <taxon>Pseudomonadota</taxon>
        <taxon>Alphaproteobacteria</taxon>
        <taxon>Kordiimonadales</taxon>
        <taxon>Temperatibacteraceae</taxon>
        <taxon>Temperatibacter</taxon>
    </lineage>
</organism>
<dbReference type="Proteomes" id="UP001268683">
    <property type="component" value="Chromosome"/>
</dbReference>
<keyword evidence="6" id="KW-1185">Reference proteome</keyword>
<reference evidence="5" key="1">
    <citation type="submission" date="2023-04" db="EMBL/GenBank/DDBJ databases">
        <title>Complete genome sequence of Temperatibacter marinus.</title>
        <authorList>
            <person name="Rong J.-C."/>
            <person name="Yi M.-L."/>
            <person name="Zhao Q."/>
        </authorList>
    </citation>
    <scope>NUCLEOTIDE SEQUENCE</scope>
    <source>
        <strain evidence="5">NBRC 110045</strain>
    </source>
</reference>
<evidence type="ECO:0000256" key="2">
    <source>
        <dbReference type="ARBA" id="ARBA00022679"/>
    </source>
</evidence>
<dbReference type="PANTHER" id="PTHR43320:SF2">
    <property type="entry name" value="2-DEHYDRO-3-DEOXYGLUCONOKINASE_2-DEHYDRO-3-DEOXYGALACTONOKINASE"/>
    <property type="match status" value="1"/>
</dbReference>
<dbReference type="PANTHER" id="PTHR43320">
    <property type="entry name" value="SUGAR KINASE"/>
    <property type="match status" value="1"/>
</dbReference>
<accession>A0AA52EHR0</accession>
<dbReference type="SUPFAM" id="SSF53613">
    <property type="entry name" value="Ribokinase-like"/>
    <property type="match status" value="1"/>
</dbReference>
<comment type="similarity">
    <text evidence="1">Belongs to the carbohydrate kinase PfkB family.</text>
</comment>
<gene>
    <name evidence="5" type="ORF">QGN29_05720</name>
</gene>
<dbReference type="AlphaFoldDB" id="A0AA52EHR0"/>
<dbReference type="InterPro" id="IPR052700">
    <property type="entry name" value="Carb_kinase_PfkB-like"/>
</dbReference>
<dbReference type="Gene3D" id="3.40.1190.20">
    <property type="match status" value="1"/>
</dbReference>
<dbReference type="KEGG" id="tmk:QGN29_05720"/>
<sequence>MRHKVITFGEMLLRLKTPGYERFFQTQALEATFGGAESNVAVALCNYEMDASHVTAVPDNELGIAAIQELRRFGVDTRFIKKQGERLGTYYLEAGAAQRPSRVVYDRAYSSLAMAQPSDFDWEEIFKGATWFHTSGITPAISQSAADMSLEAMKAAKARGVTTSLDLNYRGKLWTYGKGPKDVMPALVEQADLVIAGREDCQKCLGIDSDIPAEEDIAQLDHFHDLADEFLKKFDSVSKLSITLRQSMSANYHRWSACLWDRDSKVVADIYKIKNIIDRVGGGDSFASGLIYGLTHYKTAQQALDFATAASCLKHSIPGDLNRVTASEVECLMAGDSTGRVQR</sequence>
<protein>
    <submittedName>
        <fullName evidence="5">Sugar kinase</fullName>
    </submittedName>
</protein>
<dbReference type="GO" id="GO:0016301">
    <property type="term" value="F:kinase activity"/>
    <property type="evidence" value="ECO:0007669"/>
    <property type="project" value="UniProtKB-KW"/>
</dbReference>
<proteinExistence type="inferred from homology"/>
<evidence type="ECO:0000313" key="5">
    <source>
        <dbReference type="EMBL" id="WND03868.1"/>
    </source>
</evidence>
<name>A0AA52EHR0_9PROT</name>
<feature type="domain" description="Carbohydrate kinase PfkB" evidence="4">
    <location>
        <begin position="3"/>
        <end position="314"/>
    </location>
</feature>
<evidence type="ECO:0000313" key="6">
    <source>
        <dbReference type="Proteomes" id="UP001268683"/>
    </source>
</evidence>
<dbReference type="CDD" id="cd01166">
    <property type="entry name" value="KdgK"/>
    <property type="match status" value="1"/>
</dbReference>
<keyword evidence="2" id="KW-0808">Transferase</keyword>
<dbReference type="InterPro" id="IPR011611">
    <property type="entry name" value="PfkB_dom"/>
</dbReference>
<dbReference type="Pfam" id="PF00294">
    <property type="entry name" value="PfkB"/>
    <property type="match status" value="1"/>
</dbReference>
<evidence type="ECO:0000256" key="1">
    <source>
        <dbReference type="ARBA" id="ARBA00010688"/>
    </source>
</evidence>